<organism evidence="1 2">
    <name type="scientific">Ceratodon purpureus</name>
    <name type="common">Fire moss</name>
    <name type="synonym">Dicranum purpureum</name>
    <dbReference type="NCBI Taxonomy" id="3225"/>
    <lineage>
        <taxon>Eukaryota</taxon>
        <taxon>Viridiplantae</taxon>
        <taxon>Streptophyta</taxon>
        <taxon>Embryophyta</taxon>
        <taxon>Bryophyta</taxon>
        <taxon>Bryophytina</taxon>
        <taxon>Bryopsida</taxon>
        <taxon>Dicranidae</taxon>
        <taxon>Pseudoditrichales</taxon>
        <taxon>Ditrichaceae</taxon>
        <taxon>Ceratodon</taxon>
    </lineage>
</organism>
<proteinExistence type="predicted"/>
<dbReference type="Proteomes" id="UP000822688">
    <property type="component" value="Chromosome 1"/>
</dbReference>
<evidence type="ECO:0000313" key="1">
    <source>
        <dbReference type="EMBL" id="KAG0590130.1"/>
    </source>
</evidence>
<comment type="caution">
    <text evidence="1">The sequence shown here is derived from an EMBL/GenBank/DDBJ whole genome shotgun (WGS) entry which is preliminary data.</text>
</comment>
<dbReference type="EMBL" id="CM026421">
    <property type="protein sequence ID" value="KAG0590130.1"/>
    <property type="molecule type" value="Genomic_DNA"/>
</dbReference>
<accession>A0A8T0J2K4</accession>
<reference evidence="1" key="1">
    <citation type="submission" date="2020-06" db="EMBL/GenBank/DDBJ databases">
        <title>WGS assembly of Ceratodon purpureus strain R40.</title>
        <authorList>
            <person name="Carey S.B."/>
            <person name="Jenkins J."/>
            <person name="Shu S."/>
            <person name="Lovell J.T."/>
            <person name="Sreedasyam A."/>
            <person name="Maumus F."/>
            <person name="Tiley G.P."/>
            <person name="Fernandez-Pozo N."/>
            <person name="Barry K."/>
            <person name="Chen C."/>
            <person name="Wang M."/>
            <person name="Lipzen A."/>
            <person name="Daum C."/>
            <person name="Saski C.A."/>
            <person name="Payton A.C."/>
            <person name="Mcbreen J.C."/>
            <person name="Conrad R.E."/>
            <person name="Kollar L.M."/>
            <person name="Olsson S."/>
            <person name="Huttunen S."/>
            <person name="Landis J.B."/>
            <person name="Wickett N.J."/>
            <person name="Johnson M.G."/>
            <person name="Rensing S.A."/>
            <person name="Grimwood J."/>
            <person name="Schmutz J."/>
            <person name="Mcdaniel S.F."/>
        </authorList>
    </citation>
    <scope>NUCLEOTIDE SEQUENCE</scope>
    <source>
        <strain evidence="1">R40</strain>
    </source>
</reference>
<name>A0A8T0J2K4_CERPU</name>
<sequence>MIEFHHTYVLTMLSSPNQHSQQQQHHRPLLHQHHLPISDLMHSLPDSYDQSSQLCCSNCTCNLILSNFSSHLISSHLISSQSPLVYRCELKLYRSRSARCVPFLRLCQVLFMQVRRRRCLLHGGLARHHSTPV</sequence>
<gene>
    <name evidence="1" type="ORF">KC19_1G074500</name>
</gene>
<keyword evidence="2" id="KW-1185">Reference proteome</keyword>
<protein>
    <submittedName>
        <fullName evidence="1">Uncharacterized protein</fullName>
    </submittedName>
</protein>
<evidence type="ECO:0000313" key="2">
    <source>
        <dbReference type="Proteomes" id="UP000822688"/>
    </source>
</evidence>
<dbReference type="AlphaFoldDB" id="A0A8T0J2K4"/>